<protein>
    <submittedName>
        <fullName evidence="3">Uncharacterized protein</fullName>
    </submittedName>
</protein>
<keyword evidence="4" id="KW-1185">Reference proteome</keyword>
<feature type="region of interest" description="Disordered" evidence="1">
    <location>
        <begin position="1"/>
        <end position="92"/>
    </location>
</feature>
<keyword evidence="2" id="KW-0812">Transmembrane</keyword>
<feature type="compositionally biased region" description="Low complexity" evidence="1">
    <location>
        <begin position="57"/>
        <end position="68"/>
    </location>
</feature>
<gene>
    <name evidence="3" type="ORF">VHEMI02422</name>
</gene>
<evidence type="ECO:0000256" key="1">
    <source>
        <dbReference type="SAM" id="MobiDB-lite"/>
    </source>
</evidence>
<evidence type="ECO:0000313" key="3">
    <source>
        <dbReference type="EMBL" id="CEJ82352.1"/>
    </source>
</evidence>
<feature type="transmembrane region" description="Helical" evidence="2">
    <location>
        <begin position="120"/>
        <end position="139"/>
    </location>
</feature>
<keyword evidence="2" id="KW-1133">Transmembrane helix</keyword>
<sequence length="153" mass="17713">MPRWTRSSRGSSRSSFGGFAPGVSVPRGTAFTMRSNPSEMEDMRQAFRQHEFEQEHFCQQQQQQQRGRQGPEPSEDEPEPMAQEYQRMHQQQAQFMADLEKGQGDLPTPFRQLMWTRGMTWAMIGFLFVIAGIIALYFARKDFNAKNSAKVWA</sequence>
<feature type="compositionally biased region" description="Basic and acidic residues" evidence="1">
    <location>
        <begin position="41"/>
        <end position="56"/>
    </location>
</feature>
<feature type="compositionally biased region" description="Low complexity" evidence="1">
    <location>
        <begin position="7"/>
        <end position="18"/>
    </location>
</feature>
<dbReference type="HOGENOM" id="CLU_1714599_0_0_1"/>
<evidence type="ECO:0000313" key="4">
    <source>
        <dbReference type="Proteomes" id="UP000039046"/>
    </source>
</evidence>
<organism evidence="3 4">
    <name type="scientific">[Torrubiella] hemipterigena</name>
    <dbReference type="NCBI Taxonomy" id="1531966"/>
    <lineage>
        <taxon>Eukaryota</taxon>
        <taxon>Fungi</taxon>
        <taxon>Dikarya</taxon>
        <taxon>Ascomycota</taxon>
        <taxon>Pezizomycotina</taxon>
        <taxon>Sordariomycetes</taxon>
        <taxon>Hypocreomycetidae</taxon>
        <taxon>Hypocreales</taxon>
        <taxon>Clavicipitaceae</taxon>
        <taxon>Clavicipitaceae incertae sedis</taxon>
        <taxon>'Torrubiella' clade</taxon>
    </lineage>
</organism>
<keyword evidence="2" id="KW-0472">Membrane</keyword>
<proteinExistence type="predicted"/>
<evidence type="ECO:0000256" key="2">
    <source>
        <dbReference type="SAM" id="Phobius"/>
    </source>
</evidence>
<dbReference type="EMBL" id="CDHN01000001">
    <property type="protein sequence ID" value="CEJ82352.1"/>
    <property type="molecule type" value="Genomic_DNA"/>
</dbReference>
<dbReference type="Proteomes" id="UP000039046">
    <property type="component" value="Unassembled WGS sequence"/>
</dbReference>
<reference evidence="3 4" key="1">
    <citation type="journal article" date="2015" name="Genome Announc.">
        <title>Draft Genome Sequence and Gene Annotation of the Entomopathogenic Fungus Verticillium hemipterigenum.</title>
        <authorList>
            <person name="Horn F."/>
            <person name="Habel A."/>
            <person name="Scharf D.H."/>
            <person name="Dworschak J."/>
            <person name="Brakhage A.A."/>
            <person name="Guthke R."/>
            <person name="Hertweck C."/>
            <person name="Linde J."/>
        </authorList>
    </citation>
    <scope>NUCLEOTIDE SEQUENCE [LARGE SCALE GENOMIC DNA]</scope>
</reference>
<dbReference type="AlphaFoldDB" id="A0A0A1T7U1"/>
<accession>A0A0A1T7U1</accession>
<name>A0A0A1T7U1_9HYPO</name>